<evidence type="ECO:0000256" key="1">
    <source>
        <dbReference type="PROSITE-ProRule" id="PRU00278"/>
    </source>
</evidence>
<dbReference type="RefSeq" id="WP_264138913.1">
    <property type="nucleotide sequence ID" value="NZ_JAOYOD010000001.1"/>
</dbReference>
<evidence type="ECO:0000313" key="4">
    <source>
        <dbReference type="Proteomes" id="UP001300692"/>
    </source>
</evidence>
<keyword evidence="1 3" id="KW-0413">Isomerase</keyword>
<dbReference type="InterPro" id="IPR000297">
    <property type="entry name" value="PPIase_PpiC"/>
</dbReference>
<dbReference type="InterPro" id="IPR050245">
    <property type="entry name" value="PrsA_foldase"/>
</dbReference>
<dbReference type="EMBL" id="JAOYOD010000001">
    <property type="protein sequence ID" value="MCV9388088.1"/>
    <property type="molecule type" value="Genomic_DNA"/>
</dbReference>
<evidence type="ECO:0000259" key="2">
    <source>
        <dbReference type="PROSITE" id="PS50198"/>
    </source>
</evidence>
<dbReference type="Gene3D" id="3.10.50.40">
    <property type="match status" value="2"/>
</dbReference>
<sequence length="621" mass="71350">MLFTLGDQSYDLGTFEYYFLKNSERPSADSAQIKIEEYLDLYINFRLKVLEAKNRNMDQDPAFIEELEGYKSQLAEPYLTATQYNDSLVMEAYERKKFEVSAAHILLRVDENALPADTLQVYNRLLDIKSEIEDGLDFSIAAKKYSQDPSARMNSGNLGYFSSLQMVYPFENAAYDNPVGSLVGPIKTRFGYHLLKVIDKRPARGQIKVAHIMIRNQSDSLAEEVKKKIFSIYENLQSGADWNEQCKIYSEDKSSAPKGGELNWFGTGALVPEFENVAFALENKGDYSEPVQTRFGWHIIKLIDKKPLPPLEEIRQELEARIKRDSRSKESKKEVLATLKKSQDFTLDSAVYKQAMAGIDSTIKFAKWTYDSTSTLLDQSIFSLKGGTYSVEDFYKFVVEAQRSRSNADLADYKNQLYERFESQSIMDAELAYLEQNNQDFKLILDEYESGILLFNLMEEEVWQKALEDTTGLSAFFEQNQSNYQANEMLEVRKLSAQDSLTLVKASQNLDLSNSQLDSLFNSQEALALQVDDLKVEKGEIAFLDTNWELGNHYQKEGNFYTLWVVKEVLPTRPLALNEVRGLAISDYQSHLEKLWVASLKEIYPYELNKKVLKRFVKTFD</sequence>
<dbReference type="GO" id="GO:0003755">
    <property type="term" value="F:peptidyl-prolyl cis-trans isomerase activity"/>
    <property type="evidence" value="ECO:0007669"/>
    <property type="project" value="UniProtKB-EC"/>
</dbReference>
<dbReference type="SUPFAM" id="SSF54534">
    <property type="entry name" value="FKBP-like"/>
    <property type="match status" value="2"/>
</dbReference>
<keyword evidence="1" id="KW-0697">Rotamase</keyword>
<dbReference type="InterPro" id="IPR046357">
    <property type="entry name" value="PPIase_dom_sf"/>
</dbReference>
<name>A0ABT3CX00_9BACT</name>
<dbReference type="Proteomes" id="UP001300692">
    <property type="component" value="Unassembled WGS sequence"/>
</dbReference>
<protein>
    <submittedName>
        <fullName evidence="3">Peptidylprolyl isomerase</fullName>
        <ecNumber evidence="3">5.2.1.8</ecNumber>
    </submittedName>
</protein>
<accession>A0ABT3CX00</accession>
<gene>
    <name evidence="3" type="ORF">N7U62_15510</name>
</gene>
<keyword evidence="4" id="KW-1185">Reference proteome</keyword>
<proteinExistence type="predicted"/>
<organism evidence="3 4">
    <name type="scientific">Reichenbachiella ulvae</name>
    <dbReference type="NCBI Taxonomy" id="2980104"/>
    <lineage>
        <taxon>Bacteria</taxon>
        <taxon>Pseudomonadati</taxon>
        <taxon>Bacteroidota</taxon>
        <taxon>Cytophagia</taxon>
        <taxon>Cytophagales</taxon>
        <taxon>Reichenbachiellaceae</taxon>
        <taxon>Reichenbachiella</taxon>
    </lineage>
</organism>
<evidence type="ECO:0000313" key="3">
    <source>
        <dbReference type="EMBL" id="MCV9388088.1"/>
    </source>
</evidence>
<dbReference type="PANTHER" id="PTHR47245">
    <property type="entry name" value="PEPTIDYLPROLYL ISOMERASE"/>
    <property type="match status" value="1"/>
</dbReference>
<dbReference type="EC" id="5.2.1.8" evidence="3"/>
<dbReference type="PROSITE" id="PS50198">
    <property type="entry name" value="PPIC_PPIASE_2"/>
    <property type="match status" value="2"/>
</dbReference>
<feature type="domain" description="PpiC" evidence="2">
    <location>
        <begin position="97"/>
        <end position="199"/>
    </location>
</feature>
<dbReference type="Pfam" id="PF13616">
    <property type="entry name" value="Rotamase_3"/>
    <property type="match status" value="1"/>
</dbReference>
<feature type="domain" description="PpiC" evidence="2">
    <location>
        <begin position="204"/>
        <end position="304"/>
    </location>
</feature>
<comment type="caution">
    <text evidence="3">The sequence shown here is derived from an EMBL/GenBank/DDBJ whole genome shotgun (WGS) entry which is preliminary data.</text>
</comment>
<reference evidence="3 4" key="1">
    <citation type="submission" date="2022-10" db="EMBL/GenBank/DDBJ databases">
        <title>Comparative genomics and taxonomic characterization of three novel marine species of genus Reichenbachiella exhibiting antioxidant and polysaccharide degradation activities.</title>
        <authorList>
            <person name="Muhammad N."/>
            <person name="Lee Y.-J."/>
            <person name="Ko J."/>
            <person name="Kim S.-G."/>
        </authorList>
    </citation>
    <scope>NUCLEOTIDE SEQUENCE [LARGE SCALE GENOMIC DNA]</scope>
    <source>
        <strain evidence="3 4">ABR2-5</strain>
    </source>
</reference>
<dbReference type="PANTHER" id="PTHR47245:SF2">
    <property type="entry name" value="PEPTIDYL-PROLYL CIS-TRANS ISOMERASE HP_0175-RELATED"/>
    <property type="match status" value="1"/>
</dbReference>